<dbReference type="Proteomes" id="UP000593564">
    <property type="component" value="Unassembled WGS sequence"/>
</dbReference>
<keyword evidence="2" id="KW-1185">Reference proteome</keyword>
<dbReference type="AlphaFoldDB" id="A0A7J7HHE7"/>
<comment type="caution">
    <text evidence="1">The sequence shown here is derived from an EMBL/GenBank/DDBJ whole genome shotgun (WGS) entry which is preliminary data.</text>
</comment>
<reference evidence="1 2" key="2">
    <citation type="submission" date="2020-07" db="EMBL/GenBank/DDBJ databases">
        <title>Genome assembly of wild tea tree DASZ reveals pedigree and selection history of tea varieties.</title>
        <authorList>
            <person name="Zhang W."/>
        </authorList>
    </citation>
    <scope>NUCLEOTIDE SEQUENCE [LARGE SCALE GENOMIC DNA]</scope>
    <source>
        <strain evidence="2">cv. G240</strain>
        <tissue evidence="1">Leaf</tissue>
    </source>
</reference>
<proteinExistence type="predicted"/>
<evidence type="ECO:0000313" key="2">
    <source>
        <dbReference type="Proteomes" id="UP000593564"/>
    </source>
</evidence>
<accession>A0A7J7HHE7</accession>
<reference evidence="2" key="1">
    <citation type="journal article" date="2020" name="Nat. Commun.">
        <title>Genome assembly of wild tea tree DASZ reveals pedigree and selection history of tea varieties.</title>
        <authorList>
            <person name="Zhang W."/>
            <person name="Zhang Y."/>
            <person name="Qiu H."/>
            <person name="Guo Y."/>
            <person name="Wan H."/>
            <person name="Zhang X."/>
            <person name="Scossa F."/>
            <person name="Alseekh S."/>
            <person name="Zhang Q."/>
            <person name="Wang P."/>
            <person name="Xu L."/>
            <person name="Schmidt M.H."/>
            <person name="Jia X."/>
            <person name="Li D."/>
            <person name="Zhu A."/>
            <person name="Guo F."/>
            <person name="Chen W."/>
            <person name="Ni D."/>
            <person name="Usadel B."/>
            <person name="Fernie A.R."/>
            <person name="Wen W."/>
        </authorList>
    </citation>
    <scope>NUCLEOTIDE SEQUENCE [LARGE SCALE GENOMIC DNA]</scope>
    <source>
        <strain evidence="2">cv. G240</strain>
    </source>
</reference>
<name>A0A7J7HHE7_CAMSI</name>
<sequence length="66" mass="7779">MVFWRSLSDCEEIAQDDEANQDDEFKHITREDAVQAKLWFLPLLSLFPSHFTWKQLSQLLSLLAIL</sequence>
<gene>
    <name evidence="1" type="ORF">HYC85_009270</name>
</gene>
<protein>
    <submittedName>
        <fullName evidence="1">Uncharacterized protein</fullName>
    </submittedName>
</protein>
<organism evidence="1 2">
    <name type="scientific">Camellia sinensis</name>
    <name type="common">Tea plant</name>
    <name type="synonym">Thea sinensis</name>
    <dbReference type="NCBI Taxonomy" id="4442"/>
    <lineage>
        <taxon>Eukaryota</taxon>
        <taxon>Viridiplantae</taxon>
        <taxon>Streptophyta</taxon>
        <taxon>Embryophyta</taxon>
        <taxon>Tracheophyta</taxon>
        <taxon>Spermatophyta</taxon>
        <taxon>Magnoliopsida</taxon>
        <taxon>eudicotyledons</taxon>
        <taxon>Gunneridae</taxon>
        <taxon>Pentapetalae</taxon>
        <taxon>asterids</taxon>
        <taxon>Ericales</taxon>
        <taxon>Theaceae</taxon>
        <taxon>Camellia</taxon>
    </lineage>
</organism>
<dbReference type="EMBL" id="JACBKZ010000004">
    <property type="protein sequence ID" value="KAF5951326.1"/>
    <property type="molecule type" value="Genomic_DNA"/>
</dbReference>
<evidence type="ECO:0000313" key="1">
    <source>
        <dbReference type="EMBL" id="KAF5951326.1"/>
    </source>
</evidence>